<dbReference type="SUPFAM" id="SSF52141">
    <property type="entry name" value="Uracil-DNA glycosylase-like"/>
    <property type="match status" value="1"/>
</dbReference>
<keyword evidence="10" id="KW-1185">Reference proteome</keyword>
<evidence type="ECO:0000256" key="1">
    <source>
        <dbReference type="ARBA" id="ARBA00022485"/>
    </source>
</evidence>
<evidence type="ECO:0000256" key="6">
    <source>
        <dbReference type="ARBA" id="ARBA00023014"/>
    </source>
</evidence>
<dbReference type="SMART" id="SM00987">
    <property type="entry name" value="UreE_C"/>
    <property type="match status" value="1"/>
</dbReference>
<keyword evidence="3" id="KW-0227">DNA damage</keyword>
<dbReference type="InterPro" id="IPR051536">
    <property type="entry name" value="UDG_Type-4/5"/>
</dbReference>
<evidence type="ECO:0000256" key="7">
    <source>
        <dbReference type="ARBA" id="ARBA00023204"/>
    </source>
</evidence>
<dbReference type="Proteomes" id="UP000317835">
    <property type="component" value="Chromosome"/>
</dbReference>
<name>A0A518H208_9BACT</name>
<dbReference type="SMART" id="SM00986">
    <property type="entry name" value="UDG"/>
    <property type="match status" value="1"/>
</dbReference>
<dbReference type="GO" id="GO:0097506">
    <property type="term" value="F:deaminated base DNA N-glycosylase activity"/>
    <property type="evidence" value="ECO:0007669"/>
    <property type="project" value="UniProtKB-ARBA"/>
</dbReference>
<keyword evidence="4" id="KW-0378">Hydrolase</keyword>
<reference evidence="9 10" key="1">
    <citation type="submission" date="2019-02" db="EMBL/GenBank/DDBJ databases">
        <title>Deep-cultivation of Planctomycetes and their phenomic and genomic characterization uncovers novel biology.</title>
        <authorList>
            <person name="Wiegand S."/>
            <person name="Jogler M."/>
            <person name="Boedeker C."/>
            <person name="Pinto D."/>
            <person name="Vollmers J."/>
            <person name="Rivas-Marin E."/>
            <person name="Kohn T."/>
            <person name="Peeters S.H."/>
            <person name="Heuer A."/>
            <person name="Rast P."/>
            <person name="Oberbeckmann S."/>
            <person name="Bunk B."/>
            <person name="Jeske O."/>
            <person name="Meyerdierks A."/>
            <person name="Storesund J.E."/>
            <person name="Kallscheuer N."/>
            <person name="Luecker S."/>
            <person name="Lage O.M."/>
            <person name="Pohl T."/>
            <person name="Merkel B.J."/>
            <person name="Hornburger P."/>
            <person name="Mueller R.-W."/>
            <person name="Bruemmer F."/>
            <person name="Labrenz M."/>
            <person name="Spormann A.M."/>
            <person name="Op den Camp H."/>
            <person name="Overmann J."/>
            <person name="Amann R."/>
            <person name="Jetten M.S.M."/>
            <person name="Mascher T."/>
            <person name="Medema M.H."/>
            <person name="Devos D.P."/>
            <person name="Kaster A.-K."/>
            <person name="Ovreas L."/>
            <person name="Rohde M."/>
            <person name="Galperin M.Y."/>
            <person name="Jogler C."/>
        </authorList>
    </citation>
    <scope>NUCLEOTIDE SEQUENCE [LARGE SCALE GENOMIC DNA]</scope>
    <source>
        <strain evidence="9 10">ElP</strain>
    </source>
</reference>
<dbReference type="InterPro" id="IPR005122">
    <property type="entry name" value="Uracil-DNA_glycosylase-like"/>
</dbReference>
<evidence type="ECO:0000313" key="9">
    <source>
        <dbReference type="EMBL" id="QDV34872.1"/>
    </source>
</evidence>
<proteinExistence type="predicted"/>
<sequence length="253" mass="27888">MEVNRGRVVLGRVVRGGPLAHAHYLGKMRVSGQLGHSIRRRASKSMADAAISSGDVLKVIHQEIDECRICASSVQGLLKPASMKRGEAGKVMIVGKGPGRTEVQEGKAFSGPAGKKLEQWLSRCVPNPGEVRAGIYFTSVTKCLSPDPSFPILAKNCWKFLDRQIDAVRPALIISLGQEAYEALQVTDDSYAHAVCRLYDSSESMLFTRFGCHYKLMVWPHPSGLNRWLNEQSNMARLETSFEIVRSEMGVIS</sequence>
<protein>
    <submittedName>
        <fullName evidence="9">Uracil DNA glycosylase superfamily protein</fullName>
    </submittedName>
</protein>
<dbReference type="GO" id="GO:0051539">
    <property type="term" value="F:4 iron, 4 sulfur cluster binding"/>
    <property type="evidence" value="ECO:0007669"/>
    <property type="project" value="UniProtKB-KW"/>
</dbReference>
<dbReference type="Gene3D" id="3.40.470.10">
    <property type="entry name" value="Uracil-DNA glycosylase-like domain"/>
    <property type="match status" value="1"/>
</dbReference>
<keyword evidence="7" id="KW-0234">DNA repair</keyword>
<dbReference type="GO" id="GO:0006281">
    <property type="term" value="P:DNA repair"/>
    <property type="evidence" value="ECO:0007669"/>
    <property type="project" value="UniProtKB-KW"/>
</dbReference>
<evidence type="ECO:0000256" key="3">
    <source>
        <dbReference type="ARBA" id="ARBA00022763"/>
    </source>
</evidence>
<dbReference type="Pfam" id="PF03167">
    <property type="entry name" value="UDG"/>
    <property type="match status" value="1"/>
</dbReference>
<evidence type="ECO:0000256" key="5">
    <source>
        <dbReference type="ARBA" id="ARBA00023004"/>
    </source>
</evidence>
<dbReference type="EMBL" id="CP036426">
    <property type="protein sequence ID" value="QDV34872.1"/>
    <property type="molecule type" value="Genomic_DNA"/>
</dbReference>
<keyword evidence="6" id="KW-0411">Iron-sulfur</keyword>
<dbReference type="OrthoDB" id="5290748at2"/>
<accession>A0A518H208</accession>
<dbReference type="InterPro" id="IPR036895">
    <property type="entry name" value="Uracil-DNA_glycosylase-like_sf"/>
</dbReference>
<feature type="domain" description="Uracil-DNA glycosylase-like" evidence="8">
    <location>
        <begin position="83"/>
        <end position="246"/>
    </location>
</feature>
<dbReference type="AlphaFoldDB" id="A0A518H208"/>
<organism evidence="9 10">
    <name type="scientific">Tautonia plasticadhaerens</name>
    <dbReference type="NCBI Taxonomy" id="2527974"/>
    <lineage>
        <taxon>Bacteria</taxon>
        <taxon>Pseudomonadati</taxon>
        <taxon>Planctomycetota</taxon>
        <taxon>Planctomycetia</taxon>
        <taxon>Isosphaerales</taxon>
        <taxon>Isosphaeraceae</taxon>
        <taxon>Tautonia</taxon>
    </lineage>
</organism>
<evidence type="ECO:0000256" key="2">
    <source>
        <dbReference type="ARBA" id="ARBA00022723"/>
    </source>
</evidence>
<evidence type="ECO:0000256" key="4">
    <source>
        <dbReference type="ARBA" id="ARBA00022801"/>
    </source>
</evidence>
<dbReference type="PANTHER" id="PTHR33693">
    <property type="entry name" value="TYPE-5 URACIL-DNA GLYCOSYLASE"/>
    <property type="match status" value="1"/>
</dbReference>
<dbReference type="GO" id="GO:0046872">
    <property type="term" value="F:metal ion binding"/>
    <property type="evidence" value="ECO:0007669"/>
    <property type="project" value="UniProtKB-KW"/>
</dbReference>
<gene>
    <name evidence="9" type="ORF">ElP_27690</name>
</gene>
<dbReference type="PANTHER" id="PTHR33693:SF1">
    <property type="entry name" value="TYPE-4 URACIL-DNA GLYCOSYLASE"/>
    <property type="match status" value="1"/>
</dbReference>
<evidence type="ECO:0000313" key="10">
    <source>
        <dbReference type="Proteomes" id="UP000317835"/>
    </source>
</evidence>
<keyword evidence="1" id="KW-0004">4Fe-4S</keyword>
<dbReference type="RefSeq" id="WP_145270072.1">
    <property type="nucleotide sequence ID" value="NZ_CP036426.1"/>
</dbReference>
<evidence type="ECO:0000259" key="8">
    <source>
        <dbReference type="SMART" id="SM00986"/>
    </source>
</evidence>
<dbReference type="KEGG" id="tpla:ElP_27690"/>
<keyword evidence="2" id="KW-0479">Metal-binding</keyword>
<keyword evidence="5" id="KW-0408">Iron</keyword>